<dbReference type="PROSITE" id="PS51007">
    <property type="entry name" value="CYTC"/>
    <property type="match status" value="1"/>
</dbReference>
<feature type="region of interest" description="Disordered" evidence="5">
    <location>
        <begin position="29"/>
        <end position="71"/>
    </location>
</feature>
<evidence type="ECO:0000256" key="1">
    <source>
        <dbReference type="ARBA" id="ARBA00022617"/>
    </source>
</evidence>
<evidence type="ECO:0000313" key="9">
    <source>
        <dbReference type="Proteomes" id="UP000191094"/>
    </source>
</evidence>
<dbReference type="GO" id="GO:0004130">
    <property type="term" value="F:cytochrome-c peroxidase activity"/>
    <property type="evidence" value="ECO:0007669"/>
    <property type="project" value="TreeGrafter"/>
</dbReference>
<dbReference type="Gene3D" id="1.10.760.10">
    <property type="entry name" value="Cytochrome c-like domain"/>
    <property type="match status" value="1"/>
</dbReference>
<proteinExistence type="predicted"/>
<evidence type="ECO:0000256" key="5">
    <source>
        <dbReference type="SAM" id="MobiDB-lite"/>
    </source>
</evidence>
<feature type="signal peptide" evidence="6">
    <location>
        <begin position="1"/>
        <end position="26"/>
    </location>
</feature>
<keyword evidence="6" id="KW-0732">Signal</keyword>
<dbReference type="OrthoDB" id="9805202at2"/>
<evidence type="ECO:0000259" key="7">
    <source>
        <dbReference type="PROSITE" id="PS51007"/>
    </source>
</evidence>
<keyword evidence="1 4" id="KW-0349">Heme</keyword>
<evidence type="ECO:0000256" key="3">
    <source>
        <dbReference type="ARBA" id="ARBA00023004"/>
    </source>
</evidence>
<feature type="chain" id="PRO_5011983970" description="Cytochrome c domain-containing protein" evidence="6">
    <location>
        <begin position="27"/>
        <end position="496"/>
    </location>
</feature>
<dbReference type="AlphaFoldDB" id="A0A1T0CJH7"/>
<sequence>MNNQFLANHHFLTLSVLIVMSMTACGSHSSSGDDVLANNKATNNKATNNKAANNNAIQSPVTPTNPNPTTPTNKPRVWLESGGNATVAYDENPPFLTLIPNLDISQLSGVSQGRELFITNWQPTGQGRALFDGVGPLYNAVSCTSCHAQFGRVVPYHDDGTTTDGVLFRIGDNMGEQHPIWGGQLQPNVIPNNIGLLAEGSVKVSNQTDAQGRNFWQFNFTPADSNQSLGKYRLGARIAPQLLGVGLLDLVPQSAIEALADEHDSNHDGISGRVHWVYEENQKRIGKFGWKAINSSLRTQNATAMSQDMGLTTPVHIESSCTNNQPLCLSLPLGGMPEVSDSALTAVVDFMTALSVPARRISNQSAFDRGADLFDAVGCGACHNPTFTTGTSPKFGELSNQVIYPYTDLLLHDMGVGLDDGVKEINAQSYEWRTPPLWGIGIVAKNPDARFLHDGRARTLEEAIRWHGGEAQSAHDKFQQLSKREKVDFMSFLNGI</sequence>
<accession>A0A1T0CJH7</accession>
<dbReference type="RefSeq" id="WP_078306324.1">
    <property type="nucleotide sequence ID" value="NZ_CP147511.1"/>
</dbReference>
<dbReference type="Pfam" id="PF06537">
    <property type="entry name" value="DHOR"/>
    <property type="match status" value="1"/>
</dbReference>
<dbReference type="STRING" id="90241.B0682_01360"/>
<feature type="compositionally biased region" description="Low complexity" evidence="5">
    <location>
        <begin position="37"/>
        <end position="62"/>
    </location>
</feature>
<evidence type="ECO:0000313" key="8">
    <source>
        <dbReference type="EMBL" id="OOS22474.1"/>
    </source>
</evidence>
<protein>
    <recommendedName>
        <fullName evidence="7">Cytochrome c domain-containing protein</fullName>
    </recommendedName>
</protein>
<organism evidence="8 9">
    <name type="scientific">Lwoffella lincolnii</name>
    <dbReference type="NCBI Taxonomy" id="90241"/>
    <lineage>
        <taxon>Bacteria</taxon>
        <taxon>Pseudomonadati</taxon>
        <taxon>Pseudomonadota</taxon>
        <taxon>Gammaproteobacteria</taxon>
        <taxon>Moraxellales</taxon>
        <taxon>Moraxellaceae</taxon>
        <taxon>Lwoffella</taxon>
    </lineage>
</organism>
<keyword evidence="2 4" id="KW-0479">Metal-binding</keyword>
<evidence type="ECO:0000256" key="4">
    <source>
        <dbReference type="PROSITE-ProRule" id="PRU00433"/>
    </source>
</evidence>
<dbReference type="InterPro" id="IPR051395">
    <property type="entry name" value="Cytochrome_c_Peroxidase/MauG"/>
</dbReference>
<name>A0A1T0CJH7_9GAMM</name>
<evidence type="ECO:0000256" key="6">
    <source>
        <dbReference type="SAM" id="SignalP"/>
    </source>
</evidence>
<dbReference type="PANTHER" id="PTHR30600">
    <property type="entry name" value="CYTOCHROME C PEROXIDASE-RELATED"/>
    <property type="match status" value="1"/>
</dbReference>
<dbReference type="InterPro" id="IPR036909">
    <property type="entry name" value="Cyt_c-like_dom_sf"/>
</dbReference>
<dbReference type="GO" id="GO:0020037">
    <property type="term" value="F:heme binding"/>
    <property type="evidence" value="ECO:0007669"/>
    <property type="project" value="InterPro"/>
</dbReference>
<dbReference type="PANTHER" id="PTHR30600:SF4">
    <property type="entry name" value="CYTOCHROME C DOMAIN-CONTAINING PROTEIN"/>
    <property type="match status" value="1"/>
</dbReference>
<dbReference type="GO" id="GO:0009055">
    <property type="term" value="F:electron transfer activity"/>
    <property type="evidence" value="ECO:0007669"/>
    <property type="project" value="InterPro"/>
</dbReference>
<dbReference type="Proteomes" id="UP000191094">
    <property type="component" value="Unassembled WGS sequence"/>
</dbReference>
<dbReference type="EMBL" id="MUYT01000002">
    <property type="protein sequence ID" value="OOS22474.1"/>
    <property type="molecule type" value="Genomic_DNA"/>
</dbReference>
<keyword evidence="3 4" id="KW-0408">Iron</keyword>
<dbReference type="InterPro" id="IPR010538">
    <property type="entry name" value="DHOR"/>
</dbReference>
<keyword evidence="9" id="KW-1185">Reference proteome</keyword>
<comment type="caution">
    <text evidence="8">The sequence shown here is derived from an EMBL/GenBank/DDBJ whole genome shotgun (WGS) entry which is preliminary data.</text>
</comment>
<dbReference type="GO" id="GO:0046872">
    <property type="term" value="F:metal ion binding"/>
    <property type="evidence" value="ECO:0007669"/>
    <property type="project" value="UniProtKB-KW"/>
</dbReference>
<reference evidence="8 9" key="1">
    <citation type="submission" date="2017-02" db="EMBL/GenBank/DDBJ databases">
        <title>Draft genome sequence of Moraxella lincolnii CCUG 9405T type strain.</title>
        <authorList>
            <person name="Salva-Serra F."/>
            <person name="Engstrom-Jakobsson H."/>
            <person name="Thorell K."/>
            <person name="Jaen-Luchoro D."/>
            <person name="Gonzales-Siles L."/>
            <person name="Karlsson R."/>
            <person name="Yazdan S."/>
            <person name="Boulund F."/>
            <person name="Johnning A."/>
            <person name="Engstrand L."/>
            <person name="Kristiansson E."/>
            <person name="Moore E."/>
        </authorList>
    </citation>
    <scope>NUCLEOTIDE SEQUENCE [LARGE SCALE GENOMIC DNA]</scope>
    <source>
        <strain evidence="8 9">CCUG 9405</strain>
    </source>
</reference>
<feature type="domain" description="Cytochrome c" evidence="7">
    <location>
        <begin position="365"/>
        <end position="496"/>
    </location>
</feature>
<gene>
    <name evidence="8" type="ORF">B0682_01360</name>
</gene>
<dbReference type="InterPro" id="IPR009056">
    <property type="entry name" value="Cyt_c-like_dom"/>
</dbReference>
<evidence type="ECO:0000256" key="2">
    <source>
        <dbReference type="ARBA" id="ARBA00022723"/>
    </source>
</evidence>
<dbReference type="SUPFAM" id="SSF46626">
    <property type="entry name" value="Cytochrome c"/>
    <property type="match status" value="1"/>
</dbReference>